<dbReference type="Gene3D" id="1.25.40.10">
    <property type="entry name" value="Tetratricopeptide repeat domain"/>
    <property type="match status" value="1"/>
</dbReference>
<sequence>MAQVLCPVLVGREREVAELDEALQAARIGRGRFVLVSGEAGIGKSRLAQALIERARLGGVTVASGRAVEGSSVAFRPLAEALNELVRDLGPPVDRDLEPYHAVLSTLVPSWAGRGQVVIQPGLVLLEGVLRLLRSIARRHALLVVLEDLQWADSDSLVALEYLADHVSSERVLLVGTERSGMPGMAADHLARLVSRRVAVRLKLGALADDAAQEMARVSLGVDFVPPVVLGAIRRRAEGVPFLIEEMLSAYLTAAATPDVVNEWRITGRIAESLPPSFRDLVHARLATLDGDSQQVVTAAATLGRTFEWPLLMTVTGLDRARVIACLRAAVAAHLLVGAASDVDAFSFRHALMREAVLGELLPPERAELAYRVAEAIEDQRPGLPGEWCERAAELRELAGDDLGACRLLQESARRALHRGALESAEASLRRAREQARGDYVLWMGVYTLLCEVLARAGKTEELVEMTRALVAEWERTMRHAPQSLARMVAGPRRAQIYLDAARAGLVGGDYALAGESLSKARGAAPEDEKVALRARSLEAAVQLAVGDPDTAAREASASLEAAERLGLHDVLHEALEISAMAAAEQGDHEMAASLFGRLCDSASRDGSTLWRLRALAALGAIESRRTGDTRSLDAARTLAVQTGAVSLLAAIDLELGWQRLALARFDEARTFFAAALDSCRLFALPQRPEALLGRAALYALQGKAEETRSSLRETLAEAGERSDVRAAALGEVEAVLALVNEDRARARALLKDATGRAARWRMGKPWFFGLCQLLDVVEGSGTATGLQGEPAIAAYGWYAEAVRLGRTRKPDDAAAALARADALMPPGWRRHHAHRIVAEAALADGWGDPAALAGAAIEFFETAGLRRIADASKRLQRLAGVPARRAGRGASTVPASLRPFGITSREMDVLALVGEGLSNASVAQQLFLSPRTVETHVKSLMRKAGTNTRAQLVAFAARHRSSGEPAND</sequence>
<dbReference type="InterPro" id="IPR041664">
    <property type="entry name" value="AAA_16"/>
</dbReference>
<evidence type="ECO:0000313" key="5">
    <source>
        <dbReference type="Proteomes" id="UP001596072"/>
    </source>
</evidence>
<keyword evidence="2 4" id="KW-0067">ATP-binding</keyword>
<dbReference type="SMART" id="SM00421">
    <property type="entry name" value="HTH_LUXR"/>
    <property type="match status" value="1"/>
</dbReference>
<dbReference type="Proteomes" id="UP001596072">
    <property type="component" value="Unassembled WGS sequence"/>
</dbReference>
<dbReference type="InterPro" id="IPR000792">
    <property type="entry name" value="Tscrpt_reg_LuxR_C"/>
</dbReference>
<dbReference type="SUPFAM" id="SSF52540">
    <property type="entry name" value="P-loop containing nucleoside triphosphate hydrolases"/>
    <property type="match status" value="1"/>
</dbReference>
<protein>
    <submittedName>
        <fullName evidence="4">ATP-binding protein</fullName>
    </submittedName>
</protein>
<reference evidence="5" key="1">
    <citation type="journal article" date="2019" name="Int. J. Syst. Evol. Microbiol.">
        <title>The Global Catalogue of Microorganisms (GCM) 10K type strain sequencing project: providing services to taxonomists for standard genome sequencing and annotation.</title>
        <authorList>
            <consortium name="The Broad Institute Genomics Platform"/>
            <consortium name="The Broad Institute Genome Sequencing Center for Infectious Disease"/>
            <person name="Wu L."/>
            <person name="Ma J."/>
        </authorList>
    </citation>
    <scope>NUCLEOTIDE SEQUENCE [LARGE SCALE GENOMIC DNA]</scope>
    <source>
        <strain evidence="5">YIM 94188</strain>
    </source>
</reference>
<dbReference type="Pfam" id="PF00196">
    <property type="entry name" value="GerE"/>
    <property type="match status" value="1"/>
</dbReference>
<dbReference type="Gene3D" id="3.40.50.300">
    <property type="entry name" value="P-loop containing nucleotide triphosphate hydrolases"/>
    <property type="match status" value="1"/>
</dbReference>
<keyword evidence="1" id="KW-0547">Nucleotide-binding</keyword>
<organism evidence="4 5">
    <name type="scientific">Nocardioides vastitatis</name>
    <dbReference type="NCBI Taxonomy" id="2568655"/>
    <lineage>
        <taxon>Bacteria</taxon>
        <taxon>Bacillati</taxon>
        <taxon>Actinomycetota</taxon>
        <taxon>Actinomycetes</taxon>
        <taxon>Propionibacteriales</taxon>
        <taxon>Nocardioidaceae</taxon>
        <taxon>Nocardioides</taxon>
    </lineage>
</organism>
<dbReference type="GO" id="GO:0005524">
    <property type="term" value="F:ATP binding"/>
    <property type="evidence" value="ECO:0007669"/>
    <property type="project" value="UniProtKB-KW"/>
</dbReference>
<dbReference type="EMBL" id="JBHSNS010000011">
    <property type="protein sequence ID" value="MFC5730822.1"/>
    <property type="molecule type" value="Genomic_DNA"/>
</dbReference>
<dbReference type="PRINTS" id="PR00038">
    <property type="entry name" value="HTHLUXR"/>
</dbReference>
<dbReference type="RefSeq" id="WP_136431444.1">
    <property type="nucleotide sequence ID" value="NZ_JBHSNS010000011.1"/>
</dbReference>
<dbReference type="SUPFAM" id="SSF48452">
    <property type="entry name" value="TPR-like"/>
    <property type="match status" value="1"/>
</dbReference>
<dbReference type="CDD" id="cd06170">
    <property type="entry name" value="LuxR_C_like"/>
    <property type="match status" value="1"/>
</dbReference>
<dbReference type="SUPFAM" id="SSF46894">
    <property type="entry name" value="C-terminal effector domain of the bipartite response regulators"/>
    <property type="match status" value="1"/>
</dbReference>
<dbReference type="Pfam" id="PF13191">
    <property type="entry name" value="AAA_16"/>
    <property type="match status" value="1"/>
</dbReference>
<dbReference type="InterPro" id="IPR036388">
    <property type="entry name" value="WH-like_DNA-bd_sf"/>
</dbReference>
<evidence type="ECO:0000256" key="1">
    <source>
        <dbReference type="ARBA" id="ARBA00022741"/>
    </source>
</evidence>
<dbReference type="PANTHER" id="PTHR16305">
    <property type="entry name" value="TESTICULAR SOLUBLE ADENYLYL CYCLASE"/>
    <property type="match status" value="1"/>
</dbReference>
<evidence type="ECO:0000256" key="2">
    <source>
        <dbReference type="ARBA" id="ARBA00022840"/>
    </source>
</evidence>
<feature type="domain" description="HTH luxR-type" evidence="3">
    <location>
        <begin position="896"/>
        <end position="961"/>
    </location>
</feature>
<name>A0ABW0ZLA8_9ACTN</name>
<evidence type="ECO:0000259" key="3">
    <source>
        <dbReference type="PROSITE" id="PS50043"/>
    </source>
</evidence>
<gene>
    <name evidence="4" type="ORF">ACFPQB_18015</name>
</gene>
<accession>A0ABW0ZLA8</accession>
<dbReference type="InterPro" id="IPR011990">
    <property type="entry name" value="TPR-like_helical_dom_sf"/>
</dbReference>
<dbReference type="Gene3D" id="1.10.10.10">
    <property type="entry name" value="Winged helix-like DNA-binding domain superfamily/Winged helix DNA-binding domain"/>
    <property type="match status" value="1"/>
</dbReference>
<dbReference type="PROSITE" id="PS50043">
    <property type="entry name" value="HTH_LUXR_2"/>
    <property type="match status" value="1"/>
</dbReference>
<dbReference type="InterPro" id="IPR016032">
    <property type="entry name" value="Sig_transdc_resp-reg_C-effctor"/>
</dbReference>
<proteinExistence type="predicted"/>
<comment type="caution">
    <text evidence="4">The sequence shown here is derived from an EMBL/GenBank/DDBJ whole genome shotgun (WGS) entry which is preliminary data.</text>
</comment>
<evidence type="ECO:0000313" key="4">
    <source>
        <dbReference type="EMBL" id="MFC5730822.1"/>
    </source>
</evidence>
<dbReference type="PROSITE" id="PS00622">
    <property type="entry name" value="HTH_LUXR_1"/>
    <property type="match status" value="1"/>
</dbReference>
<dbReference type="InterPro" id="IPR027417">
    <property type="entry name" value="P-loop_NTPase"/>
</dbReference>
<keyword evidence="5" id="KW-1185">Reference proteome</keyword>
<dbReference type="PANTHER" id="PTHR16305:SF35">
    <property type="entry name" value="TRANSCRIPTIONAL ACTIVATOR DOMAIN"/>
    <property type="match status" value="1"/>
</dbReference>